<accession>A0A6H5IL29</accession>
<keyword evidence="2" id="KW-0812">Transmembrane</keyword>
<reference evidence="3 4" key="1">
    <citation type="submission" date="2020-02" db="EMBL/GenBank/DDBJ databases">
        <authorList>
            <person name="Ferguson B K."/>
        </authorList>
    </citation>
    <scope>NUCLEOTIDE SEQUENCE [LARGE SCALE GENOMIC DNA]</scope>
</reference>
<feature type="compositionally biased region" description="Low complexity" evidence="1">
    <location>
        <begin position="78"/>
        <end position="91"/>
    </location>
</feature>
<proteinExistence type="predicted"/>
<name>A0A6H5IL29_9HYME</name>
<evidence type="ECO:0000256" key="1">
    <source>
        <dbReference type="SAM" id="MobiDB-lite"/>
    </source>
</evidence>
<protein>
    <submittedName>
        <fullName evidence="3">Uncharacterized protein</fullName>
    </submittedName>
</protein>
<feature type="transmembrane region" description="Helical" evidence="2">
    <location>
        <begin position="142"/>
        <end position="162"/>
    </location>
</feature>
<evidence type="ECO:0000256" key="2">
    <source>
        <dbReference type="SAM" id="Phobius"/>
    </source>
</evidence>
<feature type="region of interest" description="Disordered" evidence="1">
    <location>
        <begin position="73"/>
        <end position="117"/>
    </location>
</feature>
<organism evidence="3 4">
    <name type="scientific">Trichogramma brassicae</name>
    <dbReference type="NCBI Taxonomy" id="86971"/>
    <lineage>
        <taxon>Eukaryota</taxon>
        <taxon>Metazoa</taxon>
        <taxon>Ecdysozoa</taxon>
        <taxon>Arthropoda</taxon>
        <taxon>Hexapoda</taxon>
        <taxon>Insecta</taxon>
        <taxon>Pterygota</taxon>
        <taxon>Neoptera</taxon>
        <taxon>Endopterygota</taxon>
        <taxon>Hymenoptera</taxon>
        <taxon>Apocrita</taxon>
        <taxon>Proctotrupomorpha</taxon>
        <taxon>Chalcidoidea</taxon>
        <taxon>Trichogrammatidae</taxon>
        <taxon>Trichogramma</taxon>
    </lineage>
</organism>
<dbReference type="EMBL" id="CADCXV010000928">
    <property type="protein sequence ID" value="CAB0038944.1"/>
    <property type="molecule type" value="Genomic_DNA"/>
</dbReference>
<dbReference type="Proteomes" id="UP000479190">
    <property type="component" value="Unassembled WGS sequence"/>
</dbReference>
<evidence type="ECO:0000313" key="4">
    <source>
        <dbReference type="Proteomes" id="UP000479190"/>
    </source>
</evidence>
<sequence length="171" mass="19919">MMRREIQKPIARSPSQLVYTYLAPRNNFNIVSKSFRRSRNNIIAGVYASMRAATKTTTKKGDNDKVTAWYGSKRRSLQEAQQQQQLYQQPESSPPPSFHRHHSHHLHNHPRHGLKMAKGAERLPGTNTRIRTRDDGCCSVNFLKYVLHIYNVVLFVSIFNIIRRRYMVEVA</sequence>
<feature type="compositionally biased region" description="Basic residues" evidence="1">
    <location>
        <begin position="98"/>
        <end position="115"/>
    </location>
</feature>
<evidence type="ECO:0000313" key="3">
    <source>
        <dbReference type="EMBL" id="CAB0038944.1"/>
    </source>
</evidence>
<gene>
    <name evidence="3" type="ORF">TBRA_LOCUS10711</name>
</gene>
<dbReference type="AlphaFoldDB" id="A0A6H5IL29"/>
<dbReference type="OrthoDB" id="9993879at2759"/>
<keyword evidence="2" id="KW-1133">Transmembrane helix</keyword>
<keyword evidence="2" id="KW-0472">Membrane</keyword>
<keyword evidence="4" id="KW-1185">Reference proteome</keyword>